<evidence type="ECO:0000256" key="4">
    <source>
        <dbReference type="ARBA" id="ARBA00023172"/>
    </source>
</evidence>
<dbReference type="SUPFAM" id="SSF56349">
    <property type="entry name" value="DNA breaking-rejoining enzymes"/>
    <property type="match status" value="1"/>
</dbReference>
<dbReference type="OrthoDB" id="7222937at2"/>
<dbReference type="Gene3D" id="1.10.443.10">
    <property type="entry name" value="Intergrase catalytic core"/>
    <property type="match status" value="1"/>
</dbReference>
<dbReference type="GO" id="GO:0006310">
    <property type="term" value="P:DNA recombination"/>
    <property type="evidence" value="ECO:0007669"/>
    <property type="project" value="UniProtKB-KW"/>
</dbReference>
<dbReference type="Gene3D" id="1.10.150.130">
    <property type="match status" value="1"/>
</dbReference>
<organism evidence="5 6">
    <name type="scientific">Celeribacter marinus</name>
    <dbReference type="NCBI Taxonomy" id="1397108"/>
    <lineage>
        <taxon>Bacteria</taxon>
        <taxon>Pseudomonadati</taxon>
        <taxon>Pseudomonadota</taxon>
        <taxon>Alphaproteobacteria</taxon>
        <taxon>Rhodobacterales</taxon>
        <taxon>Roseobacteraceae</taxon>
        <taxon>Celeribacter</taxon>
    </lineage>
</organism>
<keyword evidence="4" id="KW-0233">DNA recombination</keyword>
<reference evidence="5 6" key="1">
    <citation type="submission" date="2015-05" db="EMBL/GenBank/DDBJ databases">
        <authorList>
            <person name="Wang D.B."/>
            <person name="Wang M."/>
        </authorList>
    </citation>
    <scope>NUCLEOTIDE SEQUENCE [LARGE SCALE GENOMIC DNA]</scope>
    <source>
        <strain evidence="5 6">IMCC 12053</strain>
    </source>
</reference>
<dbReference type="PROSITE" id="PS51900">
    <property type="entry name" value="CB"/>
    <property type="match status" value="1"/>
</dbReference>
<dbReference type="Pfam" id="PF00589">
    <property type="entry name" value="Phage_integrase"/>
    <property type="match status" value="1"/>
</dbReference>
<evidence type="ECO:0000256" key="2">
    <source>
        <dbReference type="ARBA" id="ARBA00022908"/>
    </source>
</evidence>
<dbReference type="InterPro" id="IPR010998">
    <property type="entry name" value="Integrase_recombinase_N"/>
</dbReference>
<dbReference type="InterPro" id="IPR044068">
    <property type="entry name" value="CB"/>
</dbReference>
<dbReference type="GO" id="GO:0003677">
    <property type="term" value="F:DNA binding"/>
    <property type="evidence" value="ECO:0007669"/>
    <property type="project" value="UniProtKB-UniRule"/>
</dbReference>
<dbReference type="AlphaFoldDB" id="A0A0P0ABY5"/>
<dbReference type="EMBL" id="CP012023">
    <property type="protein sequence ID" value="ALI56312.1"/>
    <property type="molecule type" value="Genomic_DNA"/>
</dbReference>
<dbReference type="PANTHER" id="PTHR30629:SF2">
    <property type="entry name" value="PROPHAGE INTEGRASE INTS-RELATED"/>
    <property type="match status" value="1"/>
</dbReference>
<gene>
    <name evidence="5" type="ORF">IMCC12053_2365</name>
</gene>
<keyword evidence="3" id="KW-0238">DNA-binding</keyword>
<evidence type="ECO:0000313" key="6">
    <source>
        <dbReference type="Proteomes" id="UP000064920"/>
    </source>
</evidence>
<dbReference type="STRING" id="1397108.IMCC12053_2365"/>
<dbReference type="InterPro" id="IPR011010">
    <property type="entry name" value="DNA_brk_join_enz"/>
</dbReference>
<dbReference type="RefSeq" id="WP_143089996.1">
    <property type="nucleotide sequence ID" value="NZ_CP012023.1"/>
</dbReference>
<keyword evidence="6" id="KW-1185">Reference proteome</keyword>
<dbReference type="KEGG" id="cmar:IMCC12053_2365"/>
<keyword evidence="2" id="KW-0229">DNA integration</keyword>
<dbReference type="PATRIC" id="fig|1397108.4.peg.2421"/>
<dbReference type="PROSITE" id="PS51898">
    <property type="entry name" value="TYR_RECOMBINASE"/>
    <property type="match status" value="1"/>
</dbReference>
<dbReference type="PANTHER" id="PTHR30629">
    <property type="entry name" value="PROPHAGE INTEGRASE"/>
    <property type="match status" value="1"/>
</dbReference>
<name>A0A0P0ABY5_9RHOB</name>
<evidence type="ECO:0000256" key="3">
    <source>
        <dbReference type="ARBA" id="ARBA00023125"/>
    </source>
</evidence>
<dbReference type="InterPro" id="IPR002104">
    <property type="entry name" value="Integrase_catalytic"/>
</dbReference>
<proteinExistence type="inferred from homology"/>
<evidence type="ECO:0000256" key="1">
    <source>
        <dbReference type="ARBA" id="ARBA00008857"/>
    </source>
</evidence>
<protein>
    <submittedName>
        <fullName evidence="5">Site-specific recombinase, phage integrase family</fullName>
    </submittedName>
</protein>
<comment type="similarity">
    <text evidence="1">Belongs to the 'phage' integrase family.</text>
</comment>
<evidence type="ECO:0000313" key="5">
    <source>
        <dbReference type="EMBL" id="ALI56312.1"/>
    </source>
</evidence>
<sequence length="374" mass="42272">MGYILDTSKSPSSIPHTVIRGRTYYFQMRVPKQHQHLYGQSIRARLSECEEEAAILATHLSYLLKQSWQSNTKVKVCIDQALRSVRPAKTTFAAIAEEYITTRRVDHKSSMVAIRALLTVAGDREVESYKRDDARALLAHLQSIGNKTATIRRRFNTINAILNFAYQELEIDGRNPFAKMTIAGEGLDAAKRGTFTEEELREGYNQSLSSQTGIPLLFPILGETGCRLAEIVGLRVGDVDLVNRVLHIRPNDKRRLKTAGSERSLPLTHMACLALSMALEYADDEWMFPRYIKDDGCYATHASNALAKWTKKRWNLTAHSLRHTFRDRLRAAEVPLEAIDQIGGWSSVSNIGSSYGKGYTVEHLRRYMEQVAII</sequence>
<dbReference type="InterPro" id="IPR050808">
    <property type="entry name" value="Phage_Integrase"/>
</dbReference>
<dbReference type="GO" id="GO:0015074">
    <property type="term" value="P:DNA integration"/>
    <property type="evidence" value="ECO:0007669"/>
    <property type="project" value="UniProtKB-KW"/>
</dbReference>
<dbReference type="InterPro" id="IPR013762">
    <property type="entry name" value="Integrase-like_cat_sf"/>
</dbReference>
<dbReference type="Proteomes" id="UP000064920">
    <property type="component" value="Chromosome"/>
</dbReference>
<accession>A0A0P0ABY5</accession>